<name>A0A0E0K0F7_ORYPU</name>
<dbReference type="HOGENOM" id="CLU_2472921_0_0_1"/>
<evidence type="ECO:0000313" key="3">
    <source>
        <dbReference type="Proteomes" id="UP000026962"/>
    </source>
</evidence>
<evidence type="ECO:0000256" key="1">
    <source>
        <dbReference type="SAM" id="MobiDB-lite"/>
    </source>
</evidence>
<dbReference type="AlphaFoldDB" id="A0A0E0K0F7"/>
<sequence>MTAAWVEGNNDGVEETGGGSKSVPSTGSSPRHDQDFHHGVRERWVGWGSEHERDGAIVGDELVQWDKMRAPEAMNGGYQRGIWNKAAG</sequence>
<dbReference type="Gramene" id="OPUNC02G16520.1">
    <property type="protein sequence ID" value="OPUNC02G16520.1"/>
    <property type="gene ID" value="OPUNC02G16520"/>
</dbReference>
<proteinExistence type="predicted"/>
<protein>
    <submittedName>
        <fullName evidence="2">Uncharacterized protein</fullName>
    </submittedName>
</protein>
<dbReference type="Proteomes" id="UP000026962">
    <property type="component" value="Chromosome 2"/>
</dbReference>
<evidence type="ECO:0000313" key="2">
    <source>
        <dbReference type="EnsemblPlants" id="OPUNC02G16520.1"/>
    </source>
</evidence>
<dbReference type="EnsemblPlants" id="OPUNC02G16520.1">
    <property type="protein sequence ID" value="OPUNC02G16520.1"/>
    <property type="gene ID" value="OPUNC02G16520"/>
</dbReference>
<feature type="region of interest" description="Disordered" evidence="1">
    <location>
        <begin position="1"/>
        <end position="39"/>
    </location>
</feature>
<reference evidence="2" key="2">
    <citation type="submission" date="2018-05" db="EMBL/GenBank/DDBJ databases">
        <title>OpunRS2 (Oryza punctata Reference Sequence Version 2).</title>
        <authorList>
            <person name="Zhang J."/>
            <person name="Kudrna D."/>
            <person name="Lee S."/>
            <person name="Talag J."/>
            <person name="Welchert J."/>
            <person name="Wing R.A."/>
        </authorList>
    </citation>
    <scope>NUCLEOTIDE SEQUENCE [LARGE SCALE GENOMIC DNA]</scope>
</reference>
<reference evidence="2" key="1">
    <citation type="submission" date="2015-04" db="UniProtKB">
        <authorList>
            <consortium name="EnsemblPlants"/>
        </authorList>
    </citation>
    <scope>IDENTIFICATION</scope>
</reference>
<organism evidence="2">
    <name type="scientific">Oryza punctata</name>
    <name type="common">Red rice</name>
    <dbReference type="NCBI Taxonomy" id="4537"/>
    <lineage>
        <taxon>Eukaryota</taxon>
        <taxon>Viridiplantae</taxon>
        <taxon>Streptophyta</taxon>
        <taxon>Embryophyta</taxon>
        <taxon>Tracheophyta</taxon>
        <taxon>Spermatophyta</taxon>
        <taxon>Magnoliopsida</taxon>
        <taxon>Liliopsida</taxon>
        <taxon>Poales</taxon>
        <taxon>Poaceae</taxon>
        <taxon>BOP clade</taxon>
        <taxon>Oryzoideae</taxon>
        <taxon>Oryzeae</taxon>
        <taxon>Oryzinae</taxon>
        <taxon>Oryza</taxon>
    </lineage>
</organism>
<feature type="compositionally biased region" description="Basic and acidic residues" evidence="1">
    <location>
        <begin position="30"/>
        <end position="39"/>
    </location>
</feature>
<keyword evidence="3" id="KW-1185">Reference proteome</keyword>
<accession>A0A0E0K0F7</accession>